<keyword evidence="2" id="KW-0732">Signal</keyword>
<proteinExistence type="predicted"/>
<protein>
    <recommendedName>
        <fullName evidence="4">Secreted protein</fullName>
    </recommendedName>
</protein>
<dbReference type="EMBL" id="GAIX01012276">
    <property type="protein sequence ID" value="JAA80284.1"/>
    <property type="molecule type" value="Transcribed_RNA"/>
</dbReference>
<keyword evidence="1" id="KW-0812">Transmembrane</keyword>
<feature type="signal peptide" evidence="2">
    <location>
        <begin position="1"/>
        <end position="27"/>
    </location>
</feature>
<reference evidence="3" key="1">
    <citation type="journal article" date="2013" name="BMC Genomics">
        <title>Unscrambling butterfly oogenesis.</title>
        <authorList>
            <person name="Carter J.M."/>
            <person name="Baker S.C."/>
            <person name="Pink R."/>
            <person name="Carter D.R."/>
            <person name="Collins A."/>
            <person name="Tomlin J."/>
            <person name="Gibbs M."/>
            <person name="Breuker C.J."/>
        </authorList>
    </citation>
    <scope>NUCLEOTIDE SEQUENCE</scope>
    <source>
        <tissue evidence="3">Ovary</tissue>
    </source>
</reference>
<keyword evidence="1" id="KW-0472">Membrane</keyword>
<accession>S4NT96</accession>
<feature type="chain" id="PRO_5004521796" description="Secreted protein" evidence="2">
    <location>
        <begin position="28"/>
        <end position="176"/>
    </location>
</feature>
<evidence type="ECO:0000313" key="3">
    <source>
        <dbReference type="EMBL" id="JAA80284.1"/>
    </source>
</evidence>
<name>S4NT96_9NEOP</name>
<evidence type="ECO:0008006" key="4">
    <source>
        <dbReference type="Google" id="ProtNLM"/>
    </source>
</evidence>
<feature type="non-terminal residue" evidence="3">
    <location>
        <position position="176"/>
    </location>
</feature>
<feature type="transmembrane region" description="Helical" evidence="1">
    <location>
        <begin position="61"/>
        <end position="81"/>
    </location>
</feature>
<evidence type="ECO:0000256" key="1">
    <source>
        <dbReference type="SAM" id="Phobius"/>
    </source>
</evidence>
<organism evidence="3">
    <name type="scientific">Pararge aegeria</name>
    <name type="common">speckled wood butterfly</name>
    <dbReference type="NCBI Taxonomy" id="116150"/>
    <lineage>
        <taxon>Eukaryota</taxon>
        <taxon>Metazoa</taxon>
        <taxon>Ecdysozoa</taxon>
        <taxon>Arthropoda</taxon>
        <taxon>Hexapoda</taxon>
        <taxon>Insecta</taxon>
        <taxon>Pterygota</taxon>
        <taxon>Neoptera</taxon>
        <taxon>Endopterygota</taxon>
        <taxon>Lepidoptera</taxon>
        <taxon>Glossata</taxon>
        <taxon>Ditrysia</taxon>
        <taxon>Papilionoidea</taxon>
        <taxon>Nymphalidae</taxon>
        <taxon>Satyrinae</taxon>
        <taxon>Satyrini</taxon>
        <taxon>Parargina</taxon>
        <taxon>Pararge</taxon>
    </lineage>
</organism>
<keyword evidence="1" id="KW-1133">Transmembrane helix</keyword>
<sequence length="176" mass="18870">MLFVGGVVRRVLLVPVVVLGGRQVVQRQGVDHGQRRRRGRAAAAACAVRAVRAHAHVHTHALHALLLVSVVVGAVLVVRVVPVVGRGELPGALRADGPRLALLLVAPAHATHAAHVHRVHAHAHAALQQRLQFHTLIGHMWWRHLGCTLLVRHEQGAQVGGAIACSEHLLCGVFML</sequence>
<reference evidence="3" key="2">
    <citation type="submission" date="2013-05" db="EMBL/GenBank/DDBJ databases">
        <authorList>
            <person name="Carter J.-M."/>
            <person name="Baker S.C."/>
            <person name="Pink R."/>
            <person name="Carter D.R.F."/>
            <person name="Collins A."/>
            <person name="Tomlin J."/>
            <person name="Gibbs M."/>
            <person name="Breuker C.J."/>
        </authorList>
    </citation>
    <scope>NUCLEOTIDE SEQUENCE</scope>
    <source>
        <tissue evidence="3">Ovary</tissue>
    </source>
</reference>
<dbReference type="AlphaFoldDB" id="S4NT96"/>
<evidence type="ECO:0000256" key="2">
    <source>
        <dbReference type="SAM" id="SignalP"/>
    </source>
</evidence>